<keyword evidence="3" id="KW-1185">Reference proteome</keyword>
<feature type="region of interest" description="Disordered" evidence="1">
    <location>
        <begin position="59"/>
        <end position="85"/>
    </location>
</feature>
<dbReference type="AlphaFoldDB" id="A0A9P7U9I9"/>
<comment type="caution">
    <text evidence="2">The sequence shown here is derived from an EMBL/GenBank/DDBJ whole genome shotgun (WGS) entry which is preliminary data.</text>
</comment>
<dbReference type="EMBL" id="JAESDN010000009">
    <property type="protein sequence ID" value="KAG7045493.1"/>
    <property type="molecule type" value="Genomic_DNA"/>
</dbReference>
<accession>A0A9P7U9I9</accession>
<evidence type="ECO:0000256" key="1">
    <source>
        <dbReference type="SAM" id="MobiDB-lite"/>
    </source>
</evidence>
<dbReference type="Proteomes" id="UP000699042">
    <property type="component" value="Unassembled WGS sequence"/>
</dbReference>
<sequence>HKQFCSLLHAGNVGSDVAGCLGVSCSNLGNSVQRVSPRCLQRSSRHSLKIEKTRQAFIGLNTNPTPTSSSLLSERSSKHSASSIN</sequence>
<feature type="compositionally biased region" description="Low complexity" evidence="1">
    <location>
        <begin position="68"/>
        <end position="85"/>
    </location>
</feature>
<reference evidence="2" key="1">
    <citation type="submission" date="2021-05" db="EMBL/GenBank/DDBJ databases">
        <title>Comparative genomics of three Colletotrichum scovillei strains and genetic complementation revealed genes involved fungal growth and virulence on chili pepper.</title>
        <authorList>
            <person name="Hsieh D.-K."/>
            <person name="Chuang S.-C."/>
            <person name="Chen C.-Y."/>
            <person name="Chao Y.-T."/>
            <person name="Lu M.-Y.J."/>
            <person name="Lee M.-H."/>
            <person name="Shih M.-C."/>
        </authorList>
    </citation>
    <scope>NUCLEOTIDE SEQUENCE</scope>
    <source>
        <strain evidence="2">Coll-153</strain>
    </source>
</reference>
<name>A0A9P7U9I9_9PEZI</name>
<feature type="non-terminal residue" evidence="2">
    <location>
        <position position="85"/>
    </location>
</feature>
<protein>
    <submittedName>
        <fullName evidence="2">Uncharacterized protein</fullName>
    </submittedName>
</protein>
<proteinExistence type="predicted"/>
<gene>
    <name evidence="2" type="ORF">JMJ77_009575</name>
</gene>
<organism evidence="2 3">
    <name type="scientific">Colletotrichum scovillei</name>
    <dbReference type="NCBI Taxonomy" id="1209932"/>
    <lineage>
        <taxon>Eukaryota</taxon>
        <taxon>Fungi</taxon>
        <taxon>Dikarya</taxon>
        <taxon>Ascomycota</taxon>
        <taxon>Pezizomycotina</taxon>
        <taxon>Sordariomycetes</taxon>
        <taxon>Hypocreomycetidae</taxon>
        <taxon>Glomerellales</taxon>
        <taxon>Glomerellaceae</taxon>
        <taxon>Colletotrichum</taxon>
        <taxon>Colletotrichum acutatum species complex</taxon>
    </lineage>
</organism>
<evidence type="ECO:0000313" key="2">
    <source>
        <dbReference type="EMBL" id="KAG7045493.1"/>
    </source>
</evidence>
<feature type="non-terminal residue" evidence="2">
    <location>
        <position position="1"/>
    </location>
</feature>
<evidence type="ECO:0000313" key="3">
    <source>
        <dbReference type="Proteomes" id="UP000699042"/>
    </source>
</evidence>